<dbReference type="AlphaFoldDB" id="A0AA87ZLF2"/>
<evidence type="ECO:0000313" key="2">
    <source>
        <dbReference type="Proteomes" id="UP001187192"/>
    </source>
</evidence>
<organism evidence="1 2">
    <name type="scientific">Ficus carica</name>
    <name type="common">Common fig</name>
    <dbReference type="NCBI Taxonomy" id="3494"/>
    <lineage>
        <taxon>Eukaryota</taxon>
        <taxon>Viridiplantae</taxon>
        <taxon>Streptophyta</taxon>
        <taxon>Embryophyta</taxon>
        <taxon>Tracheophyta</taxon>
        <taxon>Spermatophyta</taxon>
        <taxon>Magnoliopsida</taxon>
        <taxon>eudicotyledons</taxon>
        <taxon>Gunneridae</taxon>
        <taxon>Pentapetalae</taxon>
        <taxon>rosids</taxon>
        <taxon>fabids</taxon>
        <taxon>Rosales</taxon>
        <taxon>Moraceae</taxon>
        <taxon>Ficeae</taxon>
        <taxon>Ficus</taxon>
    </lineage>
</organism>
<keyword evidence="2" id="KW-1185">Reference proteome</keyword>
<sequence length="60" mass="6808">MNDQFNPVKLGFAKVKLAFMSLIPSLYSARRRALNRSQFLKSVTACCRAWSRLAGSTSRR</sequence>
<evidence type="ECO:0000313" key="1">
    <source>
        <dbReference type="EMBL" id="GMN26376.1"/>
    </source>
</evidence>
<comment type="caution">
    <text evidence="1">The sequence shown here is derived from an EMBL/GenBank/DDBJ whole genome shotgun (WGS) entry which is preliminary data.</text>
</comment>
<dbReference type="EMBL" id="BTGU01001614">
    <property type="protein sequence ID" value="GMN26376.1"/>
    <property type="molecule type" value="Genomic_DNA"/>
</dbReference>
<accession>A0AA87ZLF2</accession>
<protein>
    <submittedName>
        <fullName evidence="1">Uncharacterized protein</fullName>
    </submittedName>
</protein>
<gene>
    <name evidence="1" type="ORF">TIFTF001_040847</name>
</gene>
<reference evidence="1" key="1">
    <citation type="submission" date="2023-07" db="EMBL/GenBank/DDBJ databases">
        <title>draft genome sequence of fig (Ficus carica).</title>
        <authorList>
            <person name="Takahashi T."/>
            <person name="Nishimura K."/>
        </authorList>
    </citation>
    <scope>NUCLEOTIDE SEQUENCE</scope>
</reference>
<dbReference type="Proteomes" id="UP001187192">
    <property type="component" value="Unassembled WGS sequence"/>
</dbReference>
<name>A0AA87ZLF2_FICCA</name>
<proteinExistence type="predicted"/>